<sequence>MTLKADLDQMRTVAGHLATLGAEVTGLKFGPMMLGTDSAALQSVGAMQHIQYDVLNTTLIPSFSERLSETGEIMVNCADKFKNADDTKTLDMVTMFTNATGNWGE</sequence>
<gene>
    <name evidence="1" type="ORF">RMCB_2388</name>
</gene>
<accession>A0A117I5C2</accession>
<keyword evidence="2" id="KW-1185">Reference proteome</keyword>
<dbReference type="Proteomes" id="UP000069620">
    <property type="component" value="Unassembled WGS sequence"/>
</dbReference>
<proteinExistence type="predicted"/>
<dbReference type="EMBL" id="BCSX01000021">
    <property type="protein sequence ID" value="GAS88292.1"/>
    <property type="molecule type" value="Genomic_DNA"/>
</dbReference>
<protein>
    <submittedName>
        <fullName evidence="1">Uncharacterized protein</fullName>
    </submittedName>
</protein>
<dbReference type="AlphaFoldDB" id="A0A117I5C2"/>
<evidence type="ECO:0000313" key="2">
    <source>
        <dbReference type="Proteomes" id="UP000069620"/>
    </source>
</evidence>
<reference evidence="2" key="2">
    <citation type="submission" date="2016-02" db="EMBL/GenBank/DDBJ databases">
        <title>Draft genome sequence of five rapidly growing Mycobacterium species.</title>
        <authorList>
            <person name="Katahira K."/>
            <person name="Gotou Y."/>
            <person name="Iida K."/>
            <person name="Ogura Y."/>
            <person name="Hayashi T."/>
        </authorList>
    </citation>
    <scope>NUCLEOTIDE SEQUENCE [LARGE SCALE GENOMIC DNA]</scope>
    <source>
        <strain evidence="2">JCM15654</strain>
    </source>
</reference>
<dbReference type="STRING" id="146020.RMCB_2388"/>
<organism evidence="1 2">
    <name type="scientific">Mycolicibacterium brisbanense</name>
    <dbReference type="NCBI Taxonomy" id="146020"/>
    <lineage>
        <taxon>Bacteria</taxon>
        <taxon>Bacillati</taxon>
        <taxon>Actinomycetota</taxon>
        <taxon>Actinomycetes</taxon>
        <taxon>Mycobacteriales</taxon>
        <taxon>Mycobacteriaceae</taxon>
        <taxon>Mycolicibacterium</taxon>
    </lineage>
</organism>
<name>A0A117I5C2_9MYCO</name>
<evidence type="ECO:0000313" key="1">
    <source>
        <dbReference type="EMBL" id="GAS88292.1"/>
    </source>
</evidence>
<comment type="caution">
    <text evidence="1">The sequence shown here is derived from an EMBL/GenBank/DDBJ whole genome shotgun (WGS) entry which is preliminary data.</text>
</comment>
<reference evidence="2" key="1">
    <citation type="journal article" date="2016" name="Genome Announc.">
        <title>Draft Genome Sequences of Five Rapidly Growing Mycobacterium Species, M. thermoresistibile, M. fortuitum subsp. acetamidolyticum, M. canariasense, M. brisbanense, and M. novocastrense.</title>
        <authorList>
            <person name="Katahira K."/>
            <person name="Ogura Y."/>
            <person name="Gotoh Y."/>
            <person name="Hayashi T."/>
        </authorList>
    </citation>
    <scope>NUCLEOTIDE SEQUENCE [LARGE SCALE GENOMIC DNA]</scope>
    <source>
        <strain evidence="2">JCM15654</strain>
    </source>
</reference>